<dbReference type="AlphaFoldDB" id="A0AAU9CVD6"/>
<dbReference type="KEGG" id="fax:FUAX_54530"/>
<name>A0AAU9CVD6_9BACT</name>
<evidence type="ECO:0000256" key="1">
    <source>
        <dbReference type="ARBA" id="ARBA00038283"/>
    </source>
</evidence>
<organism evidence="3 4">
    <name type="scientific">Fulvitalea axinellae</name>
    <dbReference type="NCBI Taxonomy" id="1182444"/>
    <lineage>
        <taxon>Bacteria</taxon>
        <taxon>Pseudomonadati</taxon>
        <taxon>Bacteroidota</taxon>
        <taxon>Cytophagia</taxon>
        <taxon>Cytophagales</taxon>
        <taxon>Persicobacteraceae</taxon>
        <taxon>Fulvitalea</taxon>
    </lineage>
</organism>
<feature type="domain" description="Initiator Rep protein WH1" evidence="2">
    <location>
        <begin position="16"/>
        <end position="165"/>
    </location>
</feature>
<keyword evidence="3" id="KW-0614">Plasmid</keyword>
<dbReference type="RefSeq" id="WP_338396236.1">
    <property type="nucleotide sequence ID" value="NZ_AP025324.1"/>
</dbReference>
<dbReference type="Proteomes" id="UP001348817">
    <property type="component" value="Plasmid pFA10"/>
</dbReference>
<accession>A0AAU9CVD6</accession>
<sequence>MDNNGQIDSQQLFDYKITKSNKLINHRSSFSIVQQRAITLAIAQIQPEDHDLKRYRISIRDVAGIKKGERVGGSVYKHVREQIMQLTKTSIDHINNPDDPQSGFKSTSFIEEVEKHDGKDYVTIEFSQKAKPLLLNLKERFTTYALRYVLDFEHSYTLRLYELCKQYERIGKRRISIEYFRELLNLTTKYPGFGKLRTKVIDPAVKEINSLSDMRVSYEPIRQGRAFTDIVFSIRPVEEIKTNAVQNKGGEGVSVRKTKKAKVRTKKANKSKTEEAKVQPKPPALEFSWDVGPETQPTEEELRQKYLADYERYYQEVRTDYLRRATREQKNAFQAHVHENGTIPERNCLERLVSGEADRTDWNMFATFVIRTQGADQDRRYLDPQAYVQDRLEEHNR</sequence>
<dbReference type="Pfam" id="PF01051">
    <property type="entry name" value="Rep3_N"/>
    <property type="match status" value="1"/>
</dbReference>
<dbReference type="Pfam" id="PF21205">
    <property type="entry name" value="Rep3_C"/>
    <property type="match status" value="1"/>
</dbReference>
<evidence type="ECO:0000313" key="4">
    <source>
        <dbReference type="Proteomes" id="UP001348817"/>
    </source>
</evidence>
<geneLocation type="plasmid" evidence="3 4">
    <name>pFA10</name>
</geneLocation>
<dbReference type="Gene3D" id="1.10.10.10">
    <property type="entry name" value="Winged helix-like DNA-binding domain superfamily/Winged helix DNA-binding domain"/>
    <property type="match status" value="2"/>
</dbReference>
<evidence type="ECO:0000259" key="2">
    <source>
        <dbReference type="Pfam" id="PF01051"/>
    </source>
</evidence>
<protein>
    <recommendedName>
        <fullName evidence="2">Initiator Rep protein WH1 domain-containing protein</fullName>
    </recommendedName>
</protein>
<dbReference type="InterPro" id="IPR036388">
    <property type="entry name" value="WH-like_DNA-bd_sf"/>
</dbReference>
<dbReference type="SUPFAM" id="SSF46785">
    <property type="entry name" value="Winged helix' DNA-binding domain"/>
    <property type="match status" value="2"/>
</dbReference>
<dbReference type="EMBL" id="AP025324">
    <property type="protein sequence ID" value="BDD13021.1"/>
    <property type="molecule type" value="Genomic_DNA"/>
</dbReference>
<keyword evidence="4" id="KW-1185">Reference proteome</keyword>
<dbReference type="GO" id="GO:0003887">
    <property type="term" value="F:DNA-directed DNA polymerase activity"/>
    <property type="evidence" value="ECO:0007669"/>
    <property type="project" value="InterPro"/>
</dbReference>
<dbReference type="InterPro" id="IPR036390">
    <property type="entry name" value="WH_DNA-bd_sf"/>
</dbReference>
<proteinExistence type="inferred from homology"/>
<evidence type="ECO:0000313" key="3">
    <source>
        <dbReference type="EMBL" id="BDD13021.1"/>
    </source>
</evidence>
<gene>
    <name evidence="3" type="ORF">FUAX_54530</name>
</gene>
<dbReference type="GO" id="GO:0006270">
    <property type="term" value="P:DNA replication initiation"/>
    <property type="evidence" value="ECO:0007669"/>
    <property type="project" value="InterPro"/>
</dbReference>
<dbReference type="InterPro" id="IPR000525">
    <property type="entry name" value="Initiator_Rep_WH1"/>
</dbReference>
<comment type="similarity">
    <text evidence="1">Belongs to the initiator RepB protein family.</text>
</comment>
<reference evidence="3 4" key="1">
    <citation type="submission" date="2021-12" db="EMBL/GenBank/DDBJ databases">
        <title>Genome sequencing of bacteria with rrn-lacking chromosome and rrn-plasmid.</title>
        <authorList>
            <person name="Anda M."/>
            <person name="Iwasaki W."/>
        </authorList>
    </citation>
    <scope>NUCLEOTIDE SEQUENCE [LARGE SCALE GENOMIC DNA]</scope>
    <source>
        <strain evidence="3 4">DSM 100852</strain>
        <plasmid evidence="3 4">pFA10</plasmid>
    </source>
</reference>